<evidence type="ECO:0000256" key="1">
    <source>
        <dbReference type="ARBA" id="ARBA00006484"/>
    </source>
</evidence>
<dbReference type="Proteomes" id="UP000433101">
    <property type="component" value="Unassembled WGS sequence"/>
</dbReference>
<sequence length="254" mass="26425">MQDLAGKAVLITGASRGIGAAAARVFAEAGSSVLLAARTGKEIEELAGEIRAGGGKAEAVTCDVSSYAQVEAAVNRCRDAFASIDFLVNNAGVIDPIGPLIESDPQEWGKATDINYKGVYNGLRAALPHMKAQGSGVVVNISSGAAHNALEGWSHYCSAKAAAYMLTRAADLEMKGTGVRVVGLSPGTVATYMQKAIKASGINPVSQLDPSVHIDPSWVGRAIAWLCTGDAQEFAGVDVSLREEDIRRRVGLID</sequence>
<comment type="caution">
    <text evidence="5">The sequence shown here is derived from an EMBL/GenBank/DDBJ whole genome shotgun (WGS) entry which is preliminary data.</text>
</comment>
<reference evidence="5 6" key="1">
    <citation type="submission" date="2019-12" db="EMBL/GenBank/DDBJ databases">
        <authorList>
            <person name="Li M."/>
        </authorList>
    </citation>
    <scope>NUCLEOTIDE SEQUENCE [LARGE SCALE GENOMIC DNA]</scope>
    <source>
        <strain evidence="5 6">GBMRC 2046</strain>
    </source>
</reference>
<evidence type="ECO:0000313" key="5">
    <source>
        <dbReference type="EMBL" id="MXN63847.1"/>
    </source>
</evidence>
<proteinExistence type="inferred from homology"/>
<organism evidence="5 6">
    <name type="scientific">Stappia sediminis</name>
    <dbReference type="NCBI Taxonomy" id="2692190"/>
    <lineage>
        <taxon>Bacteria</taxon>
        <taxon>Pseudomonadati</taxon>
        <taxon>Pseudomonadota</taxon>
        <taxon>Alphaproteobacteria</taxon>
        <taxon>Hyphomicrobiales</taxon>
        <taxon>Stappiaceae</taxon>
        <taxon>Stappia</taxon>
    </lineage>
</organism>
<dbReference type="PANTHER" id="PTHR43669">
    <property type="entry name" value="5-KETO-D-GLUCONATE 5-REDUCTASE"/>
    <property type="match status" value="1"/>
</dbReference>
<dbReference type="Gene3D" id="3.40.50.720">
    <property type="entry name" value="NAD(P)-binding Rossmann-like Domain"/>
    <property type="match status" value="1"/>
</dbReference>
<keyword evidence="2" id="KW-0560">Oxidoreductase</keyword>
<dbReference type="PRINTS" id="PR00081">
    <property type="entry name" value="GDHRDH"/>
</dbReference>
<dbReference type="AlphaFoldDB" id="A0A7X3LRN2"/>
<dbReference type="PRINTS" id="PR00080">
    <property type="entry name" value="SDRFAMILY"/>
</dbReference>
<evidence type="ECO:0000259" key="4">
    <source>
        <dbReference type="SMART" id="SM00822"/>
    </source>
</evidence>
<feature type="domain" description="Ketoreductase" evidence="4">
    <location>
        <begin position="7"/>
        <end position="187"/>
    </location>
</feature>
<protein>
    <submittedName>
        <fullName evidence="5">SDR family NAD(P)-dependent oxidoreductase</fullName>
    </submittedName>
</protein>
<dbReference type="FunFam" id="3.40.50.720:FF:000084">
    <property type="entry name" value="Short-chain dehydrogenase reductase"/>
    <property type="match status" value="1"/>
</dbReference>
<dbReference type="SMART" id="SM00822">
    <property type="entry name" value="PKS_KR"/>
    <property type="match status" value="1"/>
</dbReference>
<dbReference type="InterPro" id="IPR036291">
    <property type="entry name" value="NAD(P)-bd_dom_sf"/>
</dbReference>
<comment type="similarity">
    <text evidence="1 3">Belongs to the short-chain dehydrogenases/reductases (SDR) family.</text>
</comment>
<dbReference type="EMBL" id="WUMV01000001">
    <property type="protein sequence ID" value="MXN63847.1"/>
    <property type="molecule type" value="Genomic_DNA"/>
</dbReference>
<keyword evidence="6" id="KW-1185">Reference proteome</keyword>
<dbReference type="CDD" id="cd05233">
    <property type="entry name" value="SDR_c"/>
    <property type="match status" value="1"/>
</dbReference>
<dbReference type="InterPro" id="IPR002347">
    <property type="entry name" value="SDR_fam"/>
</dbReference>
<dbReference type="PANTHER" id="PTHR43669:SF3">
    <property type="entry name" value="ALCOHOL DEHYDROGENASE, PUTATIVE (AFU_ORTHOLOGUE AFUA_3G03445)-RELATED"/>
    <property type="match status" value="1"/>
</dbReference>
<name>A0A7X3LRN2_9HYPH</name>
<evidence type="ECO:0000313" key="6">
    <source>
        <dbReference type="Proteomes" id="UP000433101"/>
    </source>
</evidence>
<dbReference type="RefSeq" id="WP_160774070.1">
    <property type="nucleotide sequence ID" value="NZ_WUMV01000001.1"/>
</dbReference>
<dbReference type="SUPFAM" id="SSF51735">
    <property type="entry name" value="NAD(P)-binding Rossmann-fold domains"/>
    <property type="match status" value="1"/>
</dbReference>
<dbReference type="Pfam" id="PF00106">
    <property type="entry name" value="adh_short"/>
    <property type="match status" value="1"/>
</dbReference>
<gene>
    <name evidence="5" type="ORF">GR183_02930</name>
</gene>
<dbReference type="InterPro" id="IPR057326">
    <property type="entry name" value="KR_dom"/>
</dbReference>
<accession>A0A7X3LRN2</accession>
<dbReference type="GO" id="GO:0016491">
    <property type="term" value="F:oxidoreductase activity"/>
    <property type="evidence" value="ECO:0007669"/>
    <property type="project" value="UniProtKB-KW"/>
</dbReference>
<evidence type="ECO:0000256" key="2">
    <source>
        <dbReference type="ARBA" id="ARBA00023002"/>
    </source>
</evidence>
<evidence type="ECO:0000256" key="3">
    <source>
        <dbReference type="RuleBase" id="RU000363"/>
    </source>
</evidence>